<protein>
    <recommendedName>
        <fullName evidence="2">Transcription factor TFIIIC triple barrel domain-containing protein</fullName>
    </recommendedName>
</protein>
<dbReference type="InterPro" id="IPR019481">
    <property type="entry name" value="TFIIIC_triple_barrel"/>
</dbReference>
<sequence length="389" mass="43002">MARISSFGTFGAEEDDSEWEYEYHESETESFYVTLDISSASNNLHTKKKRRTTTPPTGDDPRDDLDAAADAAQAPTTPQDEVDSTQLTESGYKATGRSFELEDRIQILDLHSANPIISYQNQIYSCEWTSTVGTDLLLTTTDPDFTHPILREMSGVSVLAATNIKLFARPVHLASRRNVPTQAELQDQMPVLENLSQAEEEPQSTTIIIPPNLAPSRARLDQASFLERLMAAKAARDEKDQVTVFAQRVPQGSGRRKQQKAAAERQTSENAEEDEAEEARPRSTLIRTRQIGRPRTSRPLGKRTARAAKGGLFRDYRPQLWDTAGADIRNDSTRTPESWDRLGCKRKSEQSSMAGATTRSVGGFGLHQPAEGNSNGAVQGASDVDMEDT</sequence>
<feature type="compositionally biased region" description="Basic and acidic residues" evidence="1">
    <location>
        <begin position="328"/>
        <end position="349"/>
    </location>
</feature>
<reference evidence="3 4" key="1">
    <citation type="submission" date="2024-09" db="EMBL/GenBank/DDBJ databases">
        <title>Rethinking Asexuality: The Enigmatic Case of Functional Sexual Genes in Lepraria (Stereocaulaceae).</title>
        <authorList>
            <person name="Doellman M."/>
            <person name="Sun Y."/>
            <person name="Barcenas-Pena A."/>
            <person name="Lumbsch H.T."/>
            <person name="Grewe F."/>
        </authorList>
    </citation>
    <scope>NUCLEOTIDE SEQUENCE [LARGE SCALE GENOMIC DNA]</scope>
    <source>
        <strain evidence="3 4">Mercado 3170</strain>
    </source>
</reference>
<feature type="compositionally biased region" description="Polar residues" evidence="1">
    <location>
        <begin position="350"/>
        <end position="360"/>
    </location>
</feature>
<dbReference type="Pfam" id="PF10419">
    <property type="entry name" value="TFIIIC_sub6"/>
    <property type="match status" value="1"/>
</dbReference>
<proteinExistence type="predicted"/>
<gene>
    <name evidence="3" type="ORF">N7G274_007654</name>
</gene>
<name>A0ABR4A400_9LECA</name>
<feature type="region of interest" description="Disordered" evidence="1">
    <location>
        <begin position="327"/>
        <end position="389"/>
    </location>
</feature>
<dbReference type="Proteomes" id="UP001590950">
    <property type="component" value="Unassembled WGS sequence"/>
</dbReference>
<comment type="caution">
    <text evidence="3">The sequence shown here is derived from an EMBL/GenBank/DDBJ whole genome shotgun (WGS) entry which is preliminary data.</text>
</comment>
<dbReference type="EMBL" id="JBEFKJ010000024">
    <property type="protein sequence ID" value="KAL2039795.1"/>
    <property type="molecule type" value="Genomic_DNA"/>
</dbReference>
<organism evidence="3 4">
    <name type="scientific">Stereocaulon virgatum</name>
    <dbReference type="NCBI Taxonomy" id="373712"/>
    <lineage>
        <taxon>Eukaryota</taxon>
        <taxon>Fungi</taxon>
        <taxon>Dikarya</taxon>
        <taxon>Ascomycota</taxon>
        <taxon>Pezizomycotina</taxon>
        <taxon>Lecanoromycetes</taxon>
        <taxon>OSLEUM clade</taxon>
        <taxon>Lecanoromycetidae</taxon>
        <taxon>Lecanorales</taxon>
        <taxon>Lecanorineae</taxon>
        <taxon>Stereocaulaceae</taxon>
        <taxon>Stereocaulon</taxon>
    </lineage>
</organism>
<feature type="region of interest" description="Disordered" evidence="1">
    <location>
        <begin position="247"/>
        <end position="304"/>
    </location>
</feature>
<evidence type="ECO:0000313" key="4">
    <source>
        <dbReference type="Proteomes" id="UP001590950"/>
    </source>
</evidence>
<feature type="domain" description="Transcription factor TFIIIC triple barrel" evidence="2">
    <location>
        <begin position="27"/>
        <end position="173"/>
    </location>
</feature>
<feature type="compositionally biased region" description="Basic residues" evidence="1">
    <location>
        <begin position="290"/>
        <end position="304"/>
    </location>
</feature>
<feature type="compositionally biased region" description="Low complexity" evidence="1">
    <location>
        <begin position="68"/>
        <end position="78"/>
    </location>
</feature>
<feature type="region of interest" description="Disordered" evidence="1">
    <location>
        <begin position="43"/>
        <end position="91"/>
    </location>
</feature>
<evidence type="ECO:0000256" key="1">
    <source>
        <dbReference type="SAM" id="MobiDB-lite"/>
    </source>
</evidence>
<evidence type="ECO:0000313" key="3">
    <source>
        <dbReference type="EMBL" id="KAL2039795.1"/>
    </source>
</evidence>
<feature type="region of interest" description="Disordered" evidence="1">
    <location>
        <begin position="1"/>
        <end position="24"/>
    </location>
</feature>
<evidence type="ECO:0000259" key="2">
    <source>
        <dbReference type="Pfam" id="PF10419"/>
    </source>
</evidence>
<dbReference type="Gene3D" id="2.60.40.4370">
    <property type="match status" value="1"/>
</dbReference>
<accession>A0ABR4A400</accession>
<keyword evidence="4" id="KW-1185">Reference proteome</keyword>